<comment type="caution">
    <text evidence="1">The sequence shown here is derived from an EMBL/GenBank/DDBJ whole genome shotgun (WGS) entry which is preliminary data.</text>
</comment>
<reference evidence="1 2" key="1">
    <citation type="submission" date="2016-10" db="EMBL/GenBank/DDBJ databases">
        <authorList>
            <person name="Varghese N."/>
            <person name="Submissions S."/>
        </authorList>
    </citation>
    <scope>NUCLEOTIDE SEQUENCE [LARGE SCALE GENOMIC DNA]</scope>
    <source>
        <strain evidence="1 2">DSM 17997</strain>
    </source>
</reference>
<protein>
    <submittedName>
        <fullName evidence="1">Uncharacterized protein</fullName>
    </submittedName>
</protein>
<dbReference type="EMBL" id="FNQC01000001">
    <property type="protein sequence ID" value="SDY40120.1"/>
    <property type="molecule type" value="Genomic_DNA"/>
</dbReference>
<evidence type="ECO:0000313" key="2">
    <source>
        <dbReference type="Proteomes" id="UP000199663"/>
    </source>
</evidence>
<organism evidence="1 2">
    <name type="scientific">Rhodonellum ikkaensis</name>
    <dbReference type="NCBI Taxonomy" id="336829"/>
    <lineage>
        <taxon>Bacteria</taxon>
        <taxon>Pseudomonadati</taxon>
        <taxon>Bacteroidota</taxon>
        <taxon>Cytophagia</taxon>
        <taxon>Cytophagales</taxon>
        <taxon>Cytophagaceae</taxon>
        <taxon>Rhodonellum</taxon>
    </lineage>
</organism>
<accession>A0A1H3JJE9</accession>
<name>A0A1H3JJE9_9BACT</name>
<proteinExistence type="predicted"/>
<dbReference type="Proteomes" id="UP000199663">
    <property type="component" value="Unassembled WGS sequence"/>
</dbReference>
<keyword evidence="2" id="KW-1185">Reference proteome</keyword>
<evidence type="ECO:0000313" key="1">
    <source>
        <dbReference type="EMBL" id="SDY40120.1"/>
    </source>
</evidence>
<gene>
    <name evidence="1" type="ORF">SAMN05444412_10138</name>
</gene>
<sequence length="92" mass="11420">MRWIHFETVFRRGFLKLGLFILNFCGQNESKINFWNEWRVYLANLIRLKNPISGRMLKYIPRIFVLMVKNNHFYVSLRDTLYFHKTVYLYHE</sequence>